<dbReference type="InterPro" id="IPR015240">
    <property type="entry name" value="tRNA_sdUridine_synth_fam1_C"/>
</dbReference>
<dbReference type="RefSeq" id="WP_173291387.1">
    <property type="nucleotide sequence ID" value="NZ_AP021888.1"/>
</dbReference>
<dbReference type="Gene3D" id="2.30.130.10">
    <property type="entry name" value="PUA domain"/>
    <property type="match status" value="1"/>
</dbReference>
<dbReference type="EMBL" id="AP021888">
    <property type="protein sequence ID" value="BBP43601.1"/>
    <property type="molecule type" value="Genomic_DNA"/>
</dbReference>
<dbReference type="SUPFAM" id="SSF55120">
    <property type="entry name" value="Pseudouridine synthase"/>
    <property type="match status" value="1"/>
</dbReference>
<feature type="active site" description="Nucleophile" evidence="5">
    <location>
        <position position="53"/>
    </location>
</feature>
<proteinExistence type="inferred from homology"/>
<evidence type="ECO:0000256" key="2">
    <source>
        <dbReference type="ARBA" id="ARBA00005642"/>
    </source>
</evidence>
<dbReference type="Pfam" id="PF16198">
    <property type="entry name" value="TruB_C_2"/>
    <property type="match status" value="1"/>
</dbReference>
<dbReference type="KEGG" id="tzo:THMIRHAT_13470"/>
<dbReference type="InterPro" id="IPR020103">
    <property type="entry name" value="PsdUridine_synth_cat_dom_sf"/>
</dbReference>
<dbReference type="CDD" id="cd02573">
    <property type="entry name" value="PseudoU_synth_EcTruB"/>
    <property type="match status" value="1"/>
</dbReference>
<sequence length="307" mass="33473">MTDKLEKPAKKTWKKVNGLVIVNKPEGLTSNAVLQKVRRFYSAEKAGHTGALDPFATGLLPICFGEATKISGLLLDADKGYIATLKLGQATDSGDKDGEPALTAEVPVLTSAQIASTLETFLGDSTQVPPMYSALKYQGKPLYSYARQGIEIERPARHIHLSYLKLLEFNGSDTLKFEVNCSKGTYVRTLGEDIAQALGTVGHLIALHRVLTGCLTADLMMDMDELATKVALDESYGLLPLDLPLGHLESLNLSQEQTDFIQHGGMLALPKPATELVKFYNPEGVFFGVGEWSDTKQMVKAKRLFNL</sequence>
<dbReference type="EC" id="5.4.99.25" evidence="5"/>
<evidence type="ECO:0000313" key="10">
    <source>
        <dbReference type="Proteomes" id="UP000501466"/>
    </source>
</evidence>
<dbReference type="CDD" id="cd21152">
    <property type="entry name" value="PUA_TruB_bacterial"/>
    <property type="match status" value="1"/>
</dbReference>
<evidence type="ECO:0000259" key="6">
    <source>
        <dbReference type="Pfam" id="PF01509"/>
    </source>
</evidence>
<dbReference type="GO" id="GO:1990481">
    <property type="term" value="P:mRNA pseudouridine synthesis"/>
    <property type="evidence" value="ECO:0007669"/>
    <property type="project" value="TreeGrafter"/>
</dbReference>
<evidence type="ECO:0000256" key="5">
    <source>
        <dbReference type="HAMAP-Rule" id="MF_01080"/>
    </source>
</evidence>
<dbReference type="GO" id="GO:0031119">
    <property type="term" value="P:tRNA pseudouridine synthesis"/>
    <property type="evidence" value="ECO:0007669"/>
    <property type="project" value="UniProtKB-UniRule"/>
</dbReference>
<name>A0A6F8PNA4_9GAMM</name>
<dbReference type="PANTHER" id="PTHR13767:SF2">
    <property type="entry name" value="PSEUDOURIDYLATE SYNTHASE TRUB1"/>
    <property type="match status" value="1"/>
</dbReference>
<evidence type="ECO:0000256" key="3">
    <source>
        <dbReference type="ARBA" id="ARBA00022694"/>
    </source>
</evidence>
<evidence type="ECO:0000256" key="1">
    <source>
        <dbReference type="ARBA" id="ARBA00000385"/>
    </source>
</evidence>
<dbReference type="InterPro" id="IPR036974">
    <property type="entry name" value="PUA_sf"/>
</dbReference>
<dbReference type="InterPro" id="IPR014780">
    <property type="entry name" value="tRNA_psdUridine_synth_TruB"/>
</dbReference>
<dbReference type="InterPro" id="IPR002501">
    <property type="entry name" value="PsdUridine_synth_N"/>
</dbReference>
<reference evidence="10" key="1">
    <citation type="submission" date="2019-11" db="EMBL/GenBank/DDBJ databases">
        <title>Isolation and characterization of two novel species in the genus Thiomicrorhabdus.</title>
        <authorList>
            <person name="Mochizuki J."/>
            <person name="Kojima H."/>
            <person name="Fukui M."/>
        </authorList>
    </citation>
    <scope>NUCLEOTIDE SEQUENCE [LARGE SCALE GENOMIC DNA]</scope>
    <source>
        <strain evidence="10">AkT22</strain>
    </source>
</reference>
<accession>A0A6F8PNA4</accession>
<dbReference type="GO" id="GO:0160148">
    <property type="term" value="F:tRNA pseudouridine(55) synthase activity"/>
    <property type="evidence" value="ECO:0007669"/>
    <property type="project" value="UniProtKB-EC"/>
</dbReference>
<dbReference type="Pfam" id="PF09157">
    <property type="entry name" value="TruB-C_2"/>
    <property type="match status" value="1"/>
</dbReference>
<evidence type="ECO:0000256" key="4">
    <source>
        <dbReference type="ARBA" id="ARBA00023235"/>
    </source>
</evidence>
<protein>
    <recommendedName>
        <fullName evidence="5">tRNA pseudouridine synthase B</fullName>
        <ecNumber evidence="5">5.4.99.25</ecNumber>
    </recommendedName>
    <alternativeName>
        <fullName evidence="5">tRNA pseudouridine(55) synthase</fullName>
        <shortName evidence="5">Psi55 synthase</shortName>
    </alternativeName>
    <alternativeName>
        <fullName evidence="5">tRNA pseudouridylate synthase</fullName>
    </alternativeName>
    <alternativeName>
        <fullName evidence="5">tRNA-uridine isomerase</fullName>
    </alternativeName>
</protein>
<dbReference type="Pfam" id="PF01509">
    <property type="entry name" value="TruB_N"/>
    <property type="match status" value="1"/>
</dbReference>
<keyword evidence="3 5" id="KW-0819">tRNA processing</keyword>
<feature type="domain" description="tRNA pseudouridine synthase II TruB subfamily 1 C-terminal" evidence="7">
    <location>
        <begin position="251"/>
        <end position="304"/>
    </location>
</feature>
<gene>
    <name evidence="5 9" type="primary">truB</name>
    <name evidence="9" type="ORF">THMIRHAT_13470</name>
</gene>
<dbReference type="InterPro" id="IPR032819">
    <property type="entry name" value="TruB_C"/>
</dbReference>
<feature type="domain" description="tRNA pseudouridylate synthase B C-terminal" evidence="8">
    <location>
        <begin position="188"/>
        <end position="231"/>
    </location>
</feature>
<comment type="catalytic activity">
    <reaction evidence="1 5">
        <text>uridine(55) in tRNA = pseudouridine(55) in tRNA</text>
        <dbReference type="Rhea" id="RHEA:42532"/>
        <dbReference type="Rhea" id="RHEA-COMP:10101"/>
        <dbReference type="Rhea" id="RHEA-COMP:10102"/>
        <dbReference type="ChEBI" id="CHEBI:65314"/>
        <dbReference type="ChEBI" id="CHEBI:65315"/>
        <dbReference type="EC" id="5.4.99.25"/>
    </reaction>
</comment>
<dbReference type="AlphaFoldDB" id="A0A6F8PNA4"/>
<comment type="function">
    <text evidence="5">Responsible for synthesis of pseudouridine from uracil-55 in the psi GC loop of transfer RNAs.</text>
</comment>
<dbReference type="HAMAP" id="MF_01080">
    <property type="entry name" value="TruB_bact"/>
    <property type="match status" value="1"/>
</dbReference>
<keyword evidence="4 5" id="KW-0413">Isomerase</keyword>
<dbReference type="GO" id="GO:0003723">
    <property type="term" value="F:RNA binding"/>
    <property type="evidence" value="ECO:0007669"/>
    <property type="project" value="InterPro"/>
</dbReference>
<evidence type="ECO:0000259" key="8">
    <source>
        <dbReference type="Pfam" id="PF16198"/>
    </source>
</evidence>
<dbReference type="Proteomes" id="UP000501466">
    <property type="component" value="Chromosome"/>
</dbReference>
<dbReference type="PANTHER" id="PTHR13767">
    <property type="entry name" value="TRNA-PSEUDOURIDINE SYNTHASE"/>
    <property type="match status" value="1"/>
</dbReference>
<feature type="domain" description="Pseudouridine synthase II N-terminal" evidence="6">
    <location>
        <begin position="38"/>
        <end position="187"/>
    </location>
</feature>
<dbReference type="NCBIfam" id="TIGR00431">
    <property type="entry name" value="TruB"/>
    <property type="match status" value="1"/>
</dbReference>
<evidence type="ECO:0000259" key="7">
    <source>
        <dbReference type="Pfam" id="PF09157"/>
    </source>
</evidence>
<keyword evidence="10" id="KW-1185">Reference proteome</keyword>
<dbReference type="Gene3D" id="3.30.2350.10">
    <property type="entry name" value="Pseudouridine synthase"/>
    <property type="match status" value="1"/>
</dbReference>
<comment type="similarity">
    <text evidence="2 5">Belongs to the pseudouridine synthase TruB family. Type 1 subfamily.</text>
</comment>
<evidence type="ECO:0000313" key="9">
    <source>
        <dbReference type="EMBL" id="BBP43601.1"/>
    </source>
</evidence>
<organism evidence="9 10">
    <name type="scientific">Thiosulfativibrio zosterae</name>
    <dbReference type="NCBI Taxonomy" id="2675053"/>
    <lineage>
        <taxon>Bacteria</taxon>
        <taxon>Pseudomonadati</taxon>
        <taxon>Pseudomonadota</taxon>
        <taxon>Gammaproteobacteria</taxon>
        <taxon>Thiotrichales</taxon>
        <taxon>Piscirickettsiaceae</taxon>
        <taxon>Thiosulfativibrio</taxon>
    </lineage>
</organism>